<accession>A0A9P6T2A6</accession>
<evidence type="ECO:0000313" key="4">
    <source>
        <dbReference type="Proteomes" id="UP000703661"/>
    </source>
</evidence>
<gene>
    <name evidence="3" type="ORF">BGZ80_004911</name>
</gene>
<feature type="transmembrane region" description="Helical" evidence="2">
    <location>
        <begin position="474"/>
        <end position="493"/>
    </location>
</feature>
<dbReference type="EMBL" id="JAAAID010000246">
    <property type="protein sequence ID" value="KAG0020000.1"/>
    <property type="molecule type" value="Genomic_DNA"/>
</dbReference>
<sequence>MGETATSTPSTPTAATSPELRKHNLKSIQKLCSRIDILTTTYTTVIISFLPYLISSIMTLQRSPYDYYYHPEGAEASCGESLESTGQRAPFSLSYILTSDDIIVDADSGVFSPRIVPWIPLISMLVPVATLRIFGKIRQAKKSTCTSRCPFEYLKRRLAGQQNLESRDALPTCKSDAQQQRQQQQQQQEQRSQATPSRLNPKTIMLASLGFWMIAILLAPRASLNNPIPYKIVSLDITDTSSSHVSSDYANSNPKTVCPKWNSDCTGDFSTGLYHESANNDDDLPSMIEQEDVEDMVRAAEDDLVMDSEWVMPEQDQYQQHQGDREEEEEGEKDQPSALRDFWYDDEAREGEEMQEGRPNSLTKNQARGQGCGRYPYDSEDGPTFYVFEYVRFWTEAMLFCLSLAFGGMISGLGLIRSQSRTIASKLQKQVDNDDDDDNCKDAWRSSKIRALANIVPFAVSFWAISHRHFSIPAAYFACLGIALMALTSSWIPESLDSFLMSRQVEQTSPTACFITIPTTDKSDANLEP</sequence>
<keyword evidence="2" id="KW-1133">Transmembrane helix</keyword>
<evidence type="ECO:0000313" key="3">
    <source>
        <dbReference type="EMBL" id="KAG0020000.1"/>
    </source>
</evidence>
<dbReference type="Proteomes" id="UP000703661">
    <property type="component" value="Unassembled WGS sequence"/>
</dbReference>
<feature type="compositionally biased region" description="Polar residues" evidence="1">
    <location>
        <begin position="358"/>
        <end position="368"/>
    </location>
</feature>
<keyword evidence="2" id="KW-0472">Membrane</keyword>
<organism evidence="3 4">
    <name type="scientific">Entomortierella chlamydospora</name>
    <dbReference type="NCBI Taxonomy" id="101097"/>
    <lineage>
        <taxon>Eukaryota</taxon>
        <taxon>Fungi</taxon>
        <taxon>Fungi incertae sedis</taxon>
        <taxon>Mucoromycota</taxon>
        <taxon>Mortierellomycotina</taxon>
        <taxon>Mortierellomycetes</taxon>
        <taxon>Mortierellales</taxon>
        <taxon>Mortierellaceae</taxon>
        <taxon>Entomortierella</taxon>
    </lineage>
</organism>
<keyword evidence="2" id="KW-0812">Transmembrane</keyword>
<feature type="transmembrane region" description="Helical" evidence="2">
    <location>
        <begin position="203"/>
        <end position="220"/>
    </location>
</feature>
<feature type="region of interest" description="Disordered" evidence="1">
    <location>
        <begin position="169"/>
        <end position="199"/>
    </location>
</feature>
<feature type="compositionally biased region" description="Low complexity" evidence="1">
    <location>
        <begin position="178"/>
        <end position="193"/>
    </location>
</feature>
<evidence type="ECO:0000256" key="2">
    <source>
        <dbReference type="SAM" id="Phobius"/>
    </source>
</evidence>
<feature type="transmembrane region" description="Helical" evidence="2">
    <location>
        <begin position="31"/>
        <end position="54"/>
    </location>
</feature>
<name>A0A9P6T2A6_9FUNG</name>
<dbReference type="AlphaFoldDB" id="A0A9P6T2A6"/>
<protein>
    <submittedName>
        <fullName evidence="3">Uncharacterized protein</fullName>
    </submittedName>
</protein>
<comment type="caution">
    <text evidence="3">The sequence shown here is derived from an EMBL/GenBank/DDBJ whole genome shotgun (WGS) entry which is preliminary data.</text>
</comment>
<evidence type="ECO:0000256" key="1">
    <source>
        <dbReference type="SAM" id="MobiDB-lite"/>
    </source>
</evidence>
<reference evidence="3" key="1">
    <citation type="journal article" date="2020" name="Fungal Divers.">
        <title>Resolving the Mortierellaceae phylogeny through synthesis of multi-gene phylogenetics and phylogenomics.</title>
        <authorList>
            <person name="Vandepol N."/>
            <person name="Liber J."/>
            <person name="Desiro A."/>
            <person name="Na H."/>
            <person name="Kennedy M."/>
            <person name="Barry K."/>
            <person name="Grigoriev I.V."/>
            <person name="Miller A.N."/>
            <person name="O'Donnell K."/>
            <person name="Stajich J.E."/>
            <person name="Bonito G."/>
        </authorList>
    </citation>
    <scope>NUCLEOTIDE SEQUENCE</scope>
    <source>
        <strain evidence="3">NRRL 2769</strain>
    </source>
</reference>
<keyword evidence="4" id="KW-1185">Reference proteome</keyword>
<feature type="transmembrane region" description="Helical" evidence="2">
    <location>
        <begin position="397"/>
        <end position="416"/>
    </location>
</feature>
<feature type="region of interest" description="Disordered" evidence="1">
    <location>
        <begin position="315"/>
        <end position="374"/>
    </location>
</feature>
<proteinExistence type="predicted"/>
<feature type="transmembrane region" description="Helical" evidence="2">
    <location>
        <begin position="115"/>
        <end position="134"/>
    </location>
</feature>